<dbReference type="SUPFAM" id="SSF56672">
    <property type="entry name" value="DNA/RNA polymerases"/>
    <property type="match status" value="1"/>
</dbReference>
<dbReference type="Gene3D" id="3.30.70.270">
    <property type="match status" value="1"/>
</dbReference>
<feature type="domain" description="UmuC" evidence="2">
    <location>
        <begin position="12"/>
        <end position="114"/>
    </location>
</feature>
<dbReference type="InterPro" id="IPR043128">
    <property type="entry name" value="Rev_trsase/Diguanyl_cyclase"/>
</dbReference>
<accession>A0AAN4KLM4</accession>
<comment type="similarity">
    <text evidence="1">Belongs to the DNA polymerase type-Y family.</text>
</comment>
<protein>
    <submittedName>
        <fullName evidence="3">DNA polymerase IV</fullName>
    </submittedName>
</protein>
<dbReference type="GO" id="GO:0006281">
    <property type="term" value="P:DNA repair"/>
    <property type="evidence" value="ECO:0007669"/>
    <property type="project" value="InterPro"/>
</dbReference>
<sequence>MYDYSILPNRIVMCVDFRSFYASVSCIKRGLDPKYTKLAVVGDVKRSGSVVLAATPPLKKLGVGKLSRLYEIPKRPDIIIVNPQMETYIKCSNYITKLALQYVAPEDLHTYSIDVLLG</sequence>
<dbReference type="AlphaFoldDB" id="A0AAN4KLM4"/>
<comment type="caution">
    <text evidence="3">The sequence shown here is derived from an EMBL/GenBank/DDBJ whole genome shotgun (WGS) entry which is preliminary data.</text>
</comment>
<dbReference type="Proteomes" id="UP000013487">
    <property type="component" value="Unassembled WGS sequence"/>
</dbReference>
<dbReference type="Gene3D" id="3.40.1170.60">
    <property type="match status" value="1"/>
</dbReference>
<evidence type="ECO:0000256" key="1">
    <source>
        <dbReference type="ARBA" id="ARBA00010945"/>
    </source>
</evidence>
<name>A0AAN4KLM4_BACTU</name>
<reference evidence="3 4" key="1">
    <citation type="journal article" date="2013" name="Genome Announc.">
        <title>Draft Genome Sequence of Bacillus thuringiensis var. thuringiensis Strain T01-328, a Brazilian Isolate That Produces a Soluble Pesticide Protein, Cry1Ia.</title>
        <authorList>
            <person name="Varani A.M."/>
            <person name="Lemos M.V."/>
            <person name="Fernandes C.C."/>
            <person name="Lemos E.G."/>
            <person name="Alves E.C."/>
            <person name="Desiderio J.A."/>
        </authorList>
    </citation>
    <scope>NUCLEOTIDE SEQUENCE [LARGE SCALE GENOMIC DNA]</scope>
    <source>
        <strain evidence="3 4">T01-328</strain>
    </source>
</reference>
<dbReference type="SMR" id="A0AAN4KLM4"/>
<dbReference type="InterPro" id="IPR043502">
    <property type="entry name" value="DNA/RNA_pol_sf"/>
</dbReference>
<dbReference type="EMBL" id="ARXZ02000054">
    <property type="protein sequence ID" value="ERH96888.1"/>
    <property type="molecule type" value="Genomic_DNA"/>
</dbReference>
<dbReference type="InterPro" id="IPR001126">
    <property type="entry name" value="UmuC"/>
</dbReference>
<dbReference type="Pfam" id="PF00817">
    <property type="entry name" value="IMS"/>
    <property type="match status" value="1"/>
</dbReference>
<evidence type="ECO:0000313" key="3">
    <source>
        <dbReference type="EMBL" id="ERH96888.1"/>
    </source>
</evidence>
<gene>
    <name evidence="3" type="ORF">BTCBT_006965</name>
</gene>
<proteinExistence type="inferred from homology"/>
<organism evidence="3 4">
    <name type="scientific">Bacillus thuringiensis T01-328</name>
    <dbReference type="NCBI Taxonomy" id="1324966"/>
    <lineage>
        <taxon>Bacteria</taxon>
        <taxon>Bacillati</taxon>
        <taxon>Bacillota</taxon>
        <taxon>Bacilli</taxon>
        <taxon>Bacillales</taxon>
        <taxon>Bacillaceae</taxon>
        <taxon>Bacillus</taxon>
        <taxon>Bacillus cereus group</taxon>
    </lineage>
</organism>
<evidence type="ECO:0000313" key="4">
    <source>
        <dbReference type="Proteomes" id="UP000013487"/>
    </source>
</evidence>
<dbReference type="PROSITE" id="PS50173">
    <property type="entry name" value="UMUC"/>
    <property type="match status" value="1"/>
</dbReference>
<evidence type="ECO:0000259" key="2">
    <source>
        <dbReference type="PROSITE" id="PS50173"/>
    </source>
</evidence>